<evidence type="ECO:0000313" key="4">
    <source>
        <dbReference type="Proteomes" id="UP001293254"/>
    </source>
</evidence>
<name>A0AAE1Y1M4_9LAMI</name>
<gene>
    <name evidence="3" type="ORF">Salat_2111200</name>
</gene>
<reference evidence="3" key="2">
    <citation type="journal article" date="2024" name="Plant">
        <title>Genomic evolution and insights into agronomic trait innovations of Sesamum species.</title>
        <authorList>
            <person name="Miao H."/>
            <person name="Wang L."/>
            <person name="Qu L."/>
            <person name="Liu H."/>
            <person name="Sun Y."/>
            <person name="Le M."/>
            <person name="Wang Q."/>
            <person name="Wei S."/>
            <person name="Zheng Y."/>
            <person name="Lin W."/>
            <person name="Duan Y."/>
            <person name="Cao H."/>
            <person name="Xiong S."/>
            <person name="Wang X."/>
            <person name="Wei L."/>
            <person name="Li C."/>
            <person name="Ma Q."/>
            <person name="Ju M."/>
            <person name="Zhao R."/>
            <person name="Li G."/>
            <person name="Mu C."/>
            <person name="Tian Q."/>
            <person name="Mei H."/>
            <person name="Zhang T."/>
            <person name="Gao T."/>
            <person name="Zhang H."/>
        </authorList>
    </citation>
    <scope>NUCLEOTIDE SEQUENCE</scope>
    <source>
        <strain evidence="3">3651</strain>
    </source>
</reference>
<dbReference type="Pfam" id="PF14392">
    <property type="entry name" value="zf-CCHC_4"/>
    <property type="match status" value="1"/>
</dbReference>
<dbReference type="InterPro" id="IPR025836">
    <property type="entry name" value="Zn_knuckle_CX2CX4HX4C"/>
</dbReference>
<keyword evidence="4" id="KW-1185">Reference proteome</keyword>
<evidence type="ECO:0000313" key="3">
    <source>
        <dbReference type="EMBL" id="KAK4421606.1"/>
    </source>
</evidence>
<feature type="compositionally biased region" description="Low complexity" evidence="1">
    <location>
        <begin position="107"/>
        <end position="124"/>
    </location>
</feature>
<feature type="domain" description="Zinc knuckle CX2CX4HX4C" evidence="2">
    <location>
        <begin position="2"/>
        <end position="32"/>
    </location>
</feature>
<evidence type="ECO:0000259" key="2">
    <source>
        <dbReference type="Pfam" id="PF14392"/>
    </source>
</evidence>
<dbReference type="EMBL" id="JACGWO010000008">
    <property type="protein sequence ID" value="KAK4421606.1"/>
    <property type="molecule type" value="Genomic_DNA"/>
</dbReference>
<organism evidence="3 4">
    <name type="scientific">Sesamum alatum</name>
    <dbReference type="NCBI Taxonomy" id="300844"/>
    <lineage>
        <taxon>Eukaryota</taxon>
        <taxon>Viridiplantae</taxon>
        <taxon>Streptophyta</taxon>
        <taxon>Embryophyta</taxon>
        <taxon>Tracheophyta</taxon>
        <taxon>Spermatophyta</taxon>
        <taxon>Magnoliopsida</taxon>
        <taxon>eudicotyledons</taxon>
        <taxon>Gunneridae</taxon>
        <taxon>Pentapetalae</taxon>
        <taxon>asterids</taxon>
        <taxon>lamiids</taxon>
        <taxon>Lamiales</taxon>
        <taxon>Pedaliaceae</taxon>
        <taxon>Sesamum</taxon>
    </lineage>
</organism>
<dbReference type="Proteomes" id="UP001293254">
    <property type="component" value="Unassembled WGS sequence"/>
</dbReference>
<feature type="region of interest" description="Disordered" evidence="1">
    <location>
        <begin position="69"/>
        <end position="126"/>
    </location>
</feature>
<reference evidence="3" key="1">
    <citation type="submission" date="2020-06" db="EMBL/GenBank/DDBJ databases">
        <authorList>
            <person name="Li T."/>
            <person name="Hu X."/>
            <person name="Zhang T."/>
            <person name="Song X."/>
            <person name="Zhang H."/>
            <person name="Dai N."/>
            <person name="Sheng W."/>
            <person name="Hou X."/>
            <person name="Wei L."/>
        </authorList>
    </citation>
    <scope>NUCLEOTIDE SEQUENCE</scope>
    <source>
        <strain evidence="3">3651</strain>
        <tissue evidence="3">Leaf</tissue>
    </source>
</reference>
<proteinExistence type="predicted"/>
<evidence type="ECO:0000256" key="1">
    <source>
        <dbReference type="SAM" id="MobiDB-lite"/>
    </source>
</evidence>
<comment type="caution">
    <text evidence="3">The sequence shown here is derived from an EMBL/GenBank/DDBJ whole genome shotgun (WGS) entry which is preliminary data.</text>
</comment>
<sequence>MGAECTITFTYERLPNFRHWCGCLGHILKPCKCQLEPGFDANQDPLPFSPWLQVTTLANLRSRGITSAPNRPFSPSMISSHPPPASSHRGPAIFNYSTDIPRPTPLPSQHTSSPSHTISTTTNSFTLPLTEPINTTPLSLSTYSTTFPTTVVPLPHNSFNYLYHSALYHHKCPKFTLLY</sequence>
<accession>A0AAE1Y1M4</accession>
<protein>
    <recommendedName>
        <fullName evidence="2">Zinc knuckle CX2CX4HX4C domain-containing protein</fullName>
    </recommendedName>
</protein>
<dbReference type="AlphaFoldDB" id="A0AAE1Y1M4"/>